<gene>
    <name evidence="7" type="ORF">SAMN04488135_102446</name>
</gene>
<proteinExistence type="inferred from homology"/>
<dbReference type="SUPFAM" id="SSF55469">
    <property type="entry name" value="FMN-dependent nitroreductase-like"/>
    <property type="match status" value="1"/>
</dbReference>
<dbReference type="GO" id="GO:0016491">
    <property type="term" value="F:oxidoreductase activity"/>
    <property type="evidence" value="ECO:0007669"/>
    <property type="project" value="UniProtKB-UniRule"/>
</dbReference>
<dbReference type="EMBL" id="FQXE01000002">
    <property type="protein sequence ID" value="SHH20238.1"/>
    <property type="molecule type" value="Genomic_DNA"/>
</dbReference>
<keyword evidence="2 5" id="KW-0285">Flavoprotein</keyword>
<name>A0A1M5R240_9BURK</name>
<protein>
    <submittedName>
        <fullName evidence="7">FMN reductase [NAD(P)H]</fullName>
    </submittedName>
</protein>
<evidence type="ECO:0000256" key="3">
    <source>
        <dbReference type="ARBA" id="ARBA00022643"/>
    </source>
</evidence>
<dbReference type="CDD" id="cd02146">
    <property type="entry name" value="NfsA-like"/>
    <property type="match status" value="1"/>
</dbReference>
<dbReference type="Gene3D" id="3.40.109.10">
    <property type="entry name" value="NADH Oxidase"/>
    <property type="match status" value="1"/>
</dbReference>
<dbReference type="InterPro" id="IPR029479">
    <property type="entry name" value="Nitroreductase"/>
</dbReference>
<evidence type="ECO:0000259" key="6">
    <source>
        <dbReference type="Pfam" id="PF00881"/>
    </source>
</evidence>
<reference evidence="7 8" key="1">
    <citation type="submission" date="2016-11" db="EMBL/GenBank/DDBJ databases">
        <authorList>
            <person name="Jaros S."/>
            <person name="Januszkiewicz K."/>
            <person name="Wedrychowicz H."/>
        </authorList>
    </citation>
    <scope>NUCLEOTIDE SEQUENCE [LARGE SCALE GENOMIC DNA]</scope>
    <source>
        <strain evidence="7 8">CGMCC 1.10190</strain>
    </source>
</reference>
<evidence type="ECO:0000313" key="7">
    <source>
        <dbReference type="EMBL" id="SHH20238.1"/>
    </source>
</evidence>
<dbReference type="InterPro" id="IPR016446">
    <property type="entry name" value="Flavin_OxRdtase_Frp"/>
</dbReference>
<sequence length="246" mass="27100">MNQTIRTIHAHHSVRSYTDAPVAEEMLEQVIEGGYRCPTSFNAQHVSVVVLRSPTTRARIAQLGGNQAWIARAPVFITMVADLNKTMAGVRAAGGQQVAHKSVELLVACSIDAGIALGNMMTAARSLGLGVVPIGGIRRNPQAMIELLKLPSLTFPLCGMCLGHIDEDGPRKPRLPMATFRHDEFYRPEAIEAAIEPYDRTLMEHWKAVDRADGSSWSENLAEHYTKNYFPNVKPVIEAQGFTHEM</sequence>
<keyword evidence="4 5" id="KW-0560">Oxidoreductase</keyword>
<dbReference type="RefSeq" id="WP_073102057.1">
    <property type="nucleotide sequence ID" value="NZ_FQXE01000002.1"/>
</dbReference>
<dbReference type="Pfam" id="PF00881">
    <property type="entry name" value="Nitroreductase"/>
    <property type="match status" value="1"/>
</dbReference>
<dbReference type="OrthoDB" id="3181400at2"/>
<evidence type="ECO:0000256" key="5">
    <source>
        <dbReference type="PIRNR" id="PIRNR005426"/>
    </source>
</evidence>
<dbReference type="PANTHER" id="PTHR43425:SF2">
    <property type="entry name" value="OXYGEN-INSENSITIVE NADPH NITROREDUCTASE"/>
    <property type="match status" value="1"/>
</dbReference>
<keyword evidence="3 5" id="KW-0288">FMN</keyword>
<dbReference type="AlphaFoldDB" id="A0A1M5R240"/>
<dbReference type="PIRSF" id="PIRSF005426">
    <property type="entry name" value="Frp"/>
    <property type="match status" value="1"/>
</dbReference>
<evidence type="ECO:0000256" key="2">
    <source>
        <dbReference type="ARBA" id="ARBA00022630"/>
    </source>
</evidence>
<evidence type="ECO:0000256" key="1">
    <source>
        <dbReference type="ARBA" id="ARBA00008366"/>
    </source>
</evidence>
<dbReference type="STRING" id="658167.SAMN04488135_102446"/>
<comment type="similarity">
    <text evidence="1 5">Belongs to the flavin oxidoreductase frp family.</text>
</comment>
<dbReference type="Proteomes" id="UP000184226">
    <property type="component" value="Unassembled WGS sequence"/>
</dbReference>
<evidence type="ECO:0000313" key="8">
    <source>
        <dbReference type="Proteomes" id="UP000184226"/>
    </source>
</evidence>
<dbReference type="PANTHER" id="PTHR43425">
    <property type="entry name" value="OXYGEN-INSENSITIVE NADPH NITROREDUCTASE"/>
    <property type="match status" value="1"/>
</dbReference>
<organism evidence="7 8">
    <name type="scientific">Pollutimonas bauzanensis</name>
    <dbReference type="NCBI Taxonomy" id="658167"/>
    <lineage>
        <taxon>Bacteria</taxon>
        <taxon>Pseudomonadati</taxon>
        <taxon>Pseudomonadota</taxon>
        <taxon>Betaproteobacteria</taxon>
        <taxon>Burkholderiales</taxon>
        <taxon>Alcaligenaceae</taxon>
        <taxon>Pollutimonas</taxon>
    </lineage>
</organism>
<evidence type="ECO:0000256" key="4">
    <source>
        <dbReference type="ARBA" id="ARBA00023002"/>
    </source>
</evidence>
<dbReference type="InterPro" id="IPR000415">
    <property type="entry name" value="Nitroreductase-like"/>
</dbReference>
<keyword evidence="5" id="KW-0521">NADP</keyword>
<feature type="domain" description="Nitroreductase" evidence="6">
    <location>
        <begin position="10"/>
        <end position="164"/>
    </location>
</feature>
<keyword evidence="8" id="KW-1185">Reference proteome</keyword>
<accession>A0A1M5R240</accession>